<sequence length="170" mass="19452">MSNQFYLAVTAAILFGFWGGYMFGFGRSKLMAAENILLNEEIDRLIEEFDKAWRHDLNDKNNVQVLAAEVARLAAQHNDLVLRNKVLRERPDLPVERIQCHDQVMAVQAASETLRKDAERYRFLREWYVFGDLRVSAVLVNLRTGMSTLMDGALADATIDGYMSQEPTHD</sequence>
<dbReference type="RefSeq" id="WP_123435202.1">
    <property type="nucleotide sequence ID" value="NZ_MOBK01000009.1"/>
</dbReference>
<evidence type="ECO:0000313" key="2">
    <source>
        <dbReference type="EMBL" id="RON17927.1"/>
    </source>
</evidence>
<proteinExistence type="predicted"/>
<dbReference type="EMBL" id="MOBK01000009">
    <property type="protein sequence ID" value="RON17927.1"/>
    <property type="molecule type" value="Genomic_DNA"/>
</dbReference>
<keyword evidence="1" id="KW-0472">Membrane</keyword>
<evidence type="ECO:0000313" key="3">
    <source>
        <dbReference type="Proteomes" id="UP000285636"/>
    </source>
</evidence>
<feature type="transmembrane region" description="Helical" evidence="1">
    <location>
        <begin position="6"/>
        <end position="25"/>
    </location>
</feature>
<reference evidence="2 3" key="1">
    <citation type="submission" date="2016-10" db="EMBL/GenBank/DDBJ databases">
        <title>Comparative genome analysis of multiple Pseudomonas spp. focuses on biocontrol and plant growth promoting traits.</title>
        <authorList>
            <person name="Tao X.-Y."/>
            <person name="Taylor C.G."/>
        </authorList>
    </citation>
    <scope>NUCLEOTIDE SEQUENCE [LARGE SCALE GENOMIC DNA]</scope>
    <source>
        <strain evidence="2 3">38D7</strain>
    </source>
</reference>
<accession>A0A423HXN9</accession>
<organism evidence="2 3">
    <name type="scientific">Pseudomonas brassicacearum</name>
    <dbReference type="NCBI Taxonomy" id="930166"/>
    <lineage>
        <taxon>Bacteria</taxon>
        <taxon>Pseudomonadati</taxon>
        <taxon>Pseudomonadota</taxon>
        <taxon>Gammaproteobacteria</taxon>
        <taxon>Pseudomonadales</taxon>
        <taxon>Pseudomonadaceae</taxon>
        <taxon>Pseudomonas</taxon>
    </lineage>
</organism>
<dbReference type="AlphaFoldDB" id="A0A423HXN9"/>
<gene>
    <name evidence="2" type="ORF">BK660_21800</name>
</gene>
<keyword evidence="1" id="KW-0812">Transmembrane</keyword>
<evidence type="ECO:0000256" key="1">
    <source>
        <dbReference type="SAM" id="Phobius"/>
    </source>
</evidence>
<comment type="caution">
    <text evidence="2">The sequence shown here is derived from an EMBL/GenBank/DDBJ whole genome shotgun (WGS) entry which is preliminary data.</text>
</comment>
<name>A0A423HXN9_9PSED</name>
<dbReference type="Proteomes" id="UP000285636">
    <property type="component" value="Unassembled WGS sequence"/>
</dbReference>
<protein>
    <submittedName>
        <fullName evidence="2">Uncharacterized protein</fullName>
    </submittedName>
</protein>
<keyword evidence="1" id="KW-1133">Transmembrane helix</keyword>